<dbReference type="AlphaFoldDB" id="A0A397VGY7"/>
<dbReference type="Proteomes" id="UP000266673">
    <property type="component" value="Unassembled WGS sequence"/>
</dbReference>
<proteinExistence type="predicted"/>
<sequence length="54" mass="6420">MDIEICVICYACQIFFFRINRKIPVDFESYTNTYYLPSMTILIKGINNIKIFTT</sequence>
<organism evidence="1 2">
    <name type="scientific">Gigaspora rosea</name>
    <dbReference type="NCBI Taxonomy" id="44941"/>
    <lineage>
        <taxon>Eukaryota</taxon>
        <taxon>Fungi</taxon>
        <taxon>Fungi incertae sedis</taxon>
        <taxon>Mucoromycota</taxon>
        <taxon>Glomeromycotina</taxon>
        <taxon>Glomeromycetes</taxon>
        <taxon>Diversisporales</taxon>
        <taxon>Gigasporaceae</taxon>
        <taxon>Gigaspora</taxon>
    </lineage>
</organism>
<accession>A0A397VGY7</accession>
<keyword evidence="2" id="KW-1185">Reference proteome</keyword>
<name>A0A397VGY7_9GLOM</name>
<gene>
    <name evidence="1" type="ORF">C2G38_2079214</name>
</gene>
<protein>
    <submittedName>
        <fullName evidence="1">Uncharacterized protein</fullName>
    </submittedName>
</protein>
<comment type="caution">
    <text evidence="1">The sequence shown here is derived from an EMBL/GenBank/DDBJ whole genome shotgun (WGS) entry which is preliminary data.</text>
</comment>
<reference evidence="1 2" key="1">
    <citation type="submission" date="2018-06" db="EMBL/GenBank/DDBJ databases">
        <title>Comparative genomics reveals the genomic features of Rhizophagus irregularis, R. cerebriforme, R. diaphanum and Gigaspora rosea, and their symbiotic lifestyle signature.</title>
        <authorList>
            <person name="Morin E."/>
            <person name="San Clemente H."/>
            <person name="Chen E.C.H."/>
            <person name="De La Providencia I."/>
            <person name="Hainaut M."/>
            <person name="Kuo A."/>
            <person name="Kohler A."/>
            <person name="Murat C."/>
            <person name="Tang N."/>
            <person name="Roy S."/>
            <person name="Loubradou J."/>
            <person name="Henrissat B."/>
            <person name="Grigoriev I.V."/>
            <person name="Corradi N."/>
            <person name="Roux C."/>
            <person name="Martin F.M."/>
        </authorList>
    </citation>
    <scope>NUCLEOTIDE SEQUENCE [LARGE SCALE GENOMIC DNA]</scope>
    <source>
        <strain evidence="1 2">DAOM 194757</strain>
    </source>
</reference>
<evidence type="ECO:0000313" key="2">
    <source>
        <dbReference type="Proteomes" id="UP000266673"/>
    </source>
</evidence>
<evidence type="ECO:0000313" key="1">
    <source>
        <dbReference type="EMBL" id="RIB21068.1"/>
    </source>
</evidence>
<dbReference type="EMBL" id="QKWP01000381">
    <property type="protein sequence ID" value="RIB21068.1"/>
    <property type="molecule type" value="Genomic_DNA"/>
</dbReference>